<evidence type="ECO:0000313" key="2">
    <source>
        <dbReference type="EMBL" id="KAJ8870421.1"/>
    </source>
</evidence>
<dbReference type="Proteomes" id="UP001159363">
    <property type="component" value="Chromosome 12"/>
</dbReference>
<accession>A0ABQ9GG89</accession>
<comment type="caution">
    <text evidence="2">The sequence shown here is derived from an EMBL/GenBank/DDBJ whole genome shotgun (WGS) entry which is preliminary data.</text>
</comment>
<name>A0ABQ9GG89_9NEOP</name>
<evidence type="ECO:0000313" key="3">
    <source>
        <dbReference type="Proteomes" id="UP001159363"/>
    </source>
</evidence>
<dbReference type="EMBL" id="JARBHB010000013">
    <property type="protein sequence ID" value="KAJ8870421.1"/>
    <property type="molecule type" value="Genomic_DNA"/>
</dbReference>
<organism evidence="2 3">
    <name type="scientific">Dryococelus australis</name>
    <dbReference type="NCBI Taxonomy" id="614101"/>
    <lineage>
        <taxon>Eukaryota</taxon>
        <taxon>Metazoa</taxon>
        <taxon>Ecdysozoa</taxon>
        <taxon>Arthropoda</taxon>
        <taxon>Hexapoda</taxon>
        <taxon>Insecta</taxon>
        <taxon>Pterygota</taxon>
        <taxon>Neoptera</taxon>
        <taxon>Polyneoptera</taxon>
        <taxon>Phasmatodea</taxon>
        <taxon>Verophasmatodea</taxon>
        <taxon>Anareolatae</taxon>
        <taxon>Phasmatidae</taxon>
        <taxon>Eurycanthinae</taxon>
        <taxon>Dryococelus</taxon>
    </lineage>
</organism>
<keyword evidence="3" id="KW-1185">Reference proteome</keyword>
<proteinExistence type="predicted"/>
<sequence>MNKVLISNSIHVVLTVLPTEEQSSIKLRKVEISAQLPHALEFFFFFPPLRGESSGCPLSLTGKLAVAAASGDNRSGAARCLHSEGCCEGGIPHSHLARTHQPRASIPGAIFLSAGHLCERRCGDGPRPRSVSSVKLESHSPDKHNCTRCALCRTTRRIIEIISNPKVADRTTELPGVRQIYLVFHWLLGFKCRVRAVASCLSGLCDYGIAGYVLQCTRQQPDEAWLTSQPPSSFTHWRARQTYSRRKNILRIRTLGATRELAKSLDDGPRLYKYLSDPAASRVNLRQECFSHGQFHEASLACKFASHRGCESEHRVNIVIHSPSRALSSELGQHRGLCGVKSERESTLSANWDTALILHKAEKETSCIQKRNRSVHHQLHPTATGNCILIAHDMEGRPHEGESSGLALRYLAGLRQDAVICQSMTGDKHAKRYLHQLSVYKRKFSGTSIQIREPCIRCVTQNFAEAGATVAERLDCSPPSIPGRATPGFSRVGIVPDDAAGRRVFSGISRFSRPFNPALLYTHRISRPRFDAGIRAMMHCNKTSMPQLCHQGARDVQGQPGAACWNADEIRIKLESWKKRCLKYGTTSPPIVTTLTGRMPLKVLFKICAVWSRAGMDGENGRSLKKPVDQRHCPKSLYKYGDIPCGESPSYCTIDYDDIEERPLLSRLVKAVHDKVSTSEINLRKKSLPLRSYILMGALSRPVKLLDGRLKFKLVRKLTIVLSSIHGYLQLKTLAINEIFRKRPSTIYTVWFCKGEFGASAKCWGGFKLEISEMNTPTSLIVGGRAKFALLFGTRLNSTFEPASFFRWVLYSCETTPFLNELHVIGAHSCEAFIYRRRVTQDVSNKAWPNGKHVAKDHGIPVQLYTQYSLCGPNTERIAGDTSVTDGEMFSLYIHILLTALRLLVSRKPFRNANSQSAVSVAEHSLPYPLVDSVGSVASNPDAKISLVGNSPAASVIIRTLDSILIEWQKEKENGLVYQLLFLRECNYTPFTVTSHFYEALLKLYFQDIPPPLVCVKKCEETANRLYNLVPCFARLSEEASRYLPSASELVTTLLVTADALVIGVAVMQWLDHSHLTKANRVPFRAGSTPGFSHAAGRWVSSRISSFPSLAFRRFTIMNFLVGQPGHPRQFAPAPNLRSTAPGAGIEPRGCGLASPHLLPRGFPRRNFRQREASSRRGRTHPVAAVTQHSAARSPRSIATPVRSLLQRTDT</sequence>
<protein>
    <submittedName>
        <fullName evidence="2">Uncharacterized protein</fullName>
    </submittedName>
</protein>
<evidence type="ECO:0000256" key="1">
    <source>
        <dbReference type="SAM" id="MobiDB-lite"/>
    </source>
</evidence>
<gene>
    <name evidence="2" type="ORF">PR048_029443</name>
</gene>
<feature type="region of interest" description="Disordered" evidence="1">
    <location>
        <begin position="1161"/>
        <end position="1211"/>
    </location>
</feature>
<reference evidence="2 3" key="1">
    <citation type="submission" date="2023-02" db="EMBL/GenBank/DDBJ databases">
        <title>LHISI_Scaffold_Assembly.</title>
        <authorList>
            <person name="Stuart O.P."/>
            <person name="Cleave R."/>
            <person name="Magrath M.J.L."/>
            <person name="Mikheyev A.S."/>
        </authorList>
    </citation>
    <scope>NUCLEOTIDE SEQUENCE [LARGE SCALE GENOMIC DNA]</scope>
    <source>
        <strain evidence="2">Daus_M_001</strain>
        <tissue evidence="2">Leg muscle</tissue>
    </source>
</reference>